<dbReference type="Proteomes" id="UP001054252">
    <property type="component" value="Unassembled WGS sequence"/>
</dbReference>
<dbReference type="AlphaFoldDB" id="A0AAV5HI29"/>
<evidence type="ECO:0000313" key="1">
    <source>
        <dbReference type="EMBL" id="GKU88308.1"/>
    </source>
</evidence>
<protein>
    <submittedName>
        <fullName evidence="1">Uncharacterized protein</fullName>
    </submittedName>
</protein>
<name>A0AAV5HI29_9ROSI</name>
<dbReference type="EMBL" id="BPVZ01000002">
    <property type="protein sequence ID" value="GKU88308.1"/>
    <property type="molecule type" value="Genomic_DNA"/>
</dbReference>
<organism evidence="1 2">
    <name type="scientific">Rubroshorea leprosula</name>
    <dbReference type="NCBI Taxonomy" id="152421"/>
    <lineage>
        <taxon>Eukaryota</taxon>
        <taxon>Viridiplantae</taxon>
        <taxon>Streptophyta</taxon>
        <taxon>Embryophyta</taxon>
        <taxon>Tracheophyta</taxon>
        <taxon>Spermatophyta</taxon>
        <taxon>Magnoliopsida</taxon>
        <taxon>eudicotyledons</taxon>
        <taxon>Gunneridae</taxon>
        <taxon>Pentapetalae</taxon>
        <taxon>rosids</taxon>
        <taxon>malvids</taxon>
        <taxon>Malvales</taxon>
        <taxon>Dipterocarpaceae</taxon>
        <taxon>Rubroshorea</taxon>
    </lineage>
</organism>
<proteinExistence type="predicted"/>
<reference evidence="1 2" key="1">
    <citation type="journal article" date="2021" name="Commun. Biol.">
        <title>The genome of Shorea leprosula (Dipterocarpaceae) highlights the ecological relevance of drought in aseasonal tropical rainforests.</title>
        <authorList>
            <person name="Ng K.K.S."/>
            <person name="Kobayashi M.J."/>
            <person name="Fawcett J.A."/>
            <person name="Hatakeyama M."/>
            <person name="Paape T."/>
            <person name="Ng C.H."/>
            <person name="Ang C.C."/>
            <person name="Tnah L.H."/>
            <person name="Lee C.T."/>
            <person name="Nishiyama T."/>
            <person name="Sese J."/>
            <person name="O'Brien M.J."/>
            <person name="Copetti D."/>
            <person name="Mohd Noor M.I."/>
            <person name="Ong R.C."/>
            <person name="Putra M."/>
            <person name="Sireger I.Z."/>
            <person name="Indrioko S."/>
            <person name="Kosugi Y."/>
            <person name="Izuno A."/>
            <person name="Isagi Y."/>
            <person name="Lee S.L."/>
            <person name="Shimizu K.K."/>
        </authorList>
    </citation>
    <scope>NUCLEOTIDE SEQUENCE [LARGE SCALE GENOMIC DNA]</scope>
    <source>
        <strain evidence="1">214</strain>
    </source>
</reference>
<comment type="caution">
    <text evidence="1">The sequence shown here is derived from an EMBL/GenBank/DDBJ whole genome shotgun (WGS) entry which is preliminary data.</text>
</comment>
<evidence type="ECO:0000313" key="2">
    <source>
        <dbReference type="Proteomes" id="UP001054252"/>
    </source>
</evidence>
<keyword evidence="2" id="KW-1185">Reference proteome</keyword>
<gene>
    <name evidence="1" type="ORF">SLEP1_g2591</name>
</gene>
<sequence length="52" mass="5567">MAATNPTCWISSEPNLLDLVRTQPGWVSLAGSPLLGSDETQPGFRRTLLGLV</sequence>
<accession>A0AAV5HI29</accession>